<dbReference type="PANTHER" id="PTHR48061">
    <property type="entry name" value="LEUCINE-RICH REPEAT RECEPTOR PROTEIN KINASE EMS1-LIKE-RELATED"/>
    <property type="match status" value="1"/>
</dbReference>
<evidence type="ECO:0000256" key="1">
    <source>
        <dbReference type="ARBA" id="ARBA00004479"/>
    </source>
</evidence>
<evidence type="ECO:0000313" key="14">
    <source>
        <dbReference type="Proteomes" id="UP001652623"/>
    </source>
</evidence>
<evidence type="ECO:0000256" key="7">
    <source>
        <dbReference type="ARBA" id="ARBA00023136"/>
    </source>
</evidence>
<sequence length="672" mass="75424">MESFLFSYFIFVQMLLSLSLVFPQHAFSFVQTRCHDHEKSALWQFEQIFIIDMSASHDPSSYPTLSSWNYNNDCCSWDGVDCNEDTGRVIGLDLSSSCLFGSINSNSTLFHLVHLQSLNLADNNFNYSTIPTRLAHLSHLTYLNLSRSRFFGQVPTEISQLSKLSSLDLSYNIDSVDKRLLRLEGFSFKSLIHNLTSLEKLILSTVDIASTVPERLANLSSLTTMNLESCSLLGEFLTKVFYLPLLQDLNVNFNDDLSGYLPEFDLRNSLKYLKVSSTSFSGEISPSICNLSSLHILALSSSNLGGKLPPCLGNFSSMSMLKLYGNNFCGSIPDTWTNNCRMRVMDLSENQFQGHFPRSLANCTLLELLDIKKNQIEDSFPFWLETLPELFALFMSSNRFHGAIGEPQSKVSFPKLQIIDLSHNNFSGHLPWGYFQQWNAMKVFDNTHELTYLNGSYCGKNWTLSFFYSMKVTNKGIVLDYGKIPDFLKMMDLSNNRFEGDIPELIGNLKGLSSLNISNNILTGPIPSSLGNLSYLEVLDLSHNKLSGEIPLQLTQLNFLGSFSVANNNLTGAIPQGKQFDTFPNSSFEGNMGLFGSPLSNKYGNSEENSPPDPSPTVQEEEEESVLELDWKAVVIGCGCGIVIGIVVGHFVIEYKHDWFVETYGIWKRKQG</sequence>
<evidence type="ECO:0000256" key="12">
    <source>
        <dbReference type="SAM" id="SignalP"/>
    </source>
</evidence>
<feature type="region of interest" description="Disordered" evidence="10">
    <location>
        <begin position="600"/>
        <end position="623"/>
    </location>
</feature>
<feature type="transmembrane region" description="Helical" evidence="11">
    <location>
        <begin position="631"/>
        <end position="653"/>
    </location>
</feature>
<feature type="chain" id="PRO_5047040202" evidence="12">
    <location>
        <begin position="27"/>
        <end position="672"/>
    </location>
</feature>
<evidence type="ECO:0000256" key="6">
    <source>
        <dbReference type="ARBA" id="ARBA00022989"/>
    </source>
</evidence>
<dbReference type="SUPFAM" id="SSF52058">
    <property type="entry name" value="L domain-like"/>
    <property type="match status" value="1"/>
</dbReference>
<dbReference type="InterPro" id="IPR001611">
    <property type="entry name" value="Leu-rich_rpt"/>
</dbReference>
<comment type="subcellular location">
    <subcellularLocation>
        <location evidence="1">Membrane</location>
        <topology evidence="1">Single-pass type I membrane protein</topology>
    </subcellularLocation>
</comment>
<dbReference type="PRINTS" id="PR00019">
    <property type="entry name" value="LEURICHRPT"/>
</dbReference>
<evidence type="ECO:0000256" key="3">
    <source>
        <dbReference type="ARBA" id="ARBA00022692"/>
    </source>
</evidence>
<dbReference type="PANTHER" id="PTHR48061:SF12">
    <property type="entry name" value="DISEASE RESISTANCE LIKE PROTEIN"/>
    <property type="match status" value="1"/>
</dbReference>
<dbReference type="RefSeq" id="XP_060670121.1">
    <property type="nucleotide sequence ID" value="XM_060814138.1"/>
</dbReference>
<keyword evidence="9" id="KW-0325">Glycoprotein</keyword>
<dbReference type="Gene3D" id="3.80.10.10">
    <property type="entry name" value="Ribonuclease Inhibitor"/>
    <property type="match status" value="3"/>
</dbReference>
<gene>
    <name evidence="15" type="primary">LOC125422690</name>
</gene>
<keyword evidence="6 11" id="KW-1133">Transmembrane helix</keyword>
<dbReference type="Pfam" id="PF08263">
    <property type="entry name" value="LRRNT_2"/>
    <property type="match status" value="1"/>
</dbReference>
<keyword evidence="5" id="KW-0677">Repeat</keyword>
<dbReference type="Pfam" id="PF13855">
    <property type="entry name" value="LRR_8"/>
    <property type="match status" value="1"/>
</dbReference>
<feature type="domain" description="Leucine-rich repeat-containing N-terminal plant-type" evidence="13">
    <location>
        <begin position="56"/>
        <end position="83"/>
    </location>
</feature>
<keyword evidence="8" id="KW-0675">Receptor</keyword>
<feature type="signal peptide" evidence="12">
    <location>
        <begin position="1"/>
        <end position="26"/>
    </location>
</feature>
<accession>A0ABM4A067</accession>
<evidence type="ECO:0000259" key="13">
    <source>
        <dbReference type="Pfam" id="PF08263"/>
    </source>
</evidence>
<keyword evidence="14" id="KW-1185">Reference proteome</keyword>
<keyword evidence="4 12" id="KW-0732">Signal</keyword>
<keyword evidence="7 11" id="KW-0472">Membrane</keyword>
<keyword evidence="3 11" id="KW-0812">Transmembrane</keyword>
<protein>
    <submittedName>
        <fullName evidence="15">Receptor-like protein 43</fullName>
    </submittedName>
</protein>
<evidence type="ECO:0000256" key="11">
    <source>
        <dbReference type="SAM" id="Phobius"/>
    </source>
</evidence>
<reference evidence="15" key="2">
    <citation type="submission" date="2025-08" db="UniProtKB">
        <authorList>
            <consortium name="RefSeq"/>
        </authorList>
    </citation>
    <scope>IDENTIFICATION</scope>
    <source>
        <tissue evidence="15">Seedling</tissue>
    </source>
</reference>
<evidence type="ECO:0000256" key="10">
    <source>
        <dbReference type="SAM" id="MobiDB-lite"/>
    </source>
</evidence>
<proteinExistence type="predicted"/>
<organism evidence="14 15">
    <name type="scientific">Ziziphus jujuba</name>
    <name type="common">Chinese jujube</name>
    <name type="synonym">Ziziphus sativa</name>
    <dbReference type="NCBI Taxonomy" id="326968"/>
    <lineage>
        <taxon>Eukaryota</taxon>
        <taxon>Viridiplantae</taxon>
        <taxon>Streptophyta</taxon>
        <taxon>Embryophyta</taxon>
        <taxon>Tracheophyta</taxon>
        <taxon>Spermatophyta</taxon>
        <taxon>Magnoliopsida</taxon>
        <taxon>eudicotyledons</taxon>
        <taxon>Gunneridae</taxon>
        <taxon>Pentapetalae</taxon>
        <taxon>rosids</taxon>
        <taxon>fabids</taxon>
        <taxon>Rosales</taxon>
        <taxon>Rhamnaceae</taxon>
        <taxon>Paliureae</taxon>
        <taxon>Ziziphus</taxon>
    </lineage>
</organism>
<dbReference type="InterPro" id="IPR046956">
    <property type="entry name" value="RLP23-like"/>
</dbReference>
<evidence type="ECO:0000256" key="8">
    <source>
        <dbReference type="ARBA" id="ARBA00023170"/>
    </source>
</evidence>
<dbReference type="SUPFAM" id="SSF52047">
    <property type="entry name" value="RNI-like"/>
    <property type="match status" value="1"/>
</dbReference>
<evidence type="ECO:0000256" key="4">
    <source>
        <dbReference type="ARBA" id="ARBA00022729"/>
    </source>
</evidence>
<evidence type="ECO:0000313" key="15">
    <source>
        <dbReference type="RefSeq" id="XP_060670121.1"/>
    </source>
</evidence>
<dbReference type="GeneID" id="125422690"/>
<reference evidence="14" key="1">
    <citation type="submission" date="2025-05" db="UniProtKB">
        <authorList>
            <consortium name="RefSeq"/>
        </authorList>
    </citation>
    <scope>NUCLEOTIDE SEQUENCE [LARGE SCALE GENOMIC DNA]</scope>
</reference>
<dbReference type="InterPro" id="IPR032675">
    <property type="entry name" value="LRR_dom_sf"/>
</dbReference>
<evidence type="ECO:0000256" key="2">
    <source>
        <dbReference type="ARBA" id="ARBA00022614"/>
    </source>
</evidence>
<keyword evidence="2" id="KW-0433">Leucine-rich repeat</keyword>
<name>A0ABM4A067_ZIZJJ</name>
<dbReference type="Pfam" id="PF00560">
    <property type="entry name" value="LRR_1"/>
    <property type="match status" value="3"/>
</dbReference>
<evidence type="ECO:0000256" key="9">
    <source>
        <dbReference type="ARBA" id="ARBA00023180"/>
    </source>
</evidence>
<dbReference type="Proteomes" id="UP001652623">
    <property type="component" value="Chromosome 2"/>
</dbReference>
<dbReference type="InterPro" id="IPR013210">
    <property type="entry name" value="LRR_N_plant-typ"/>
</dbReference>
<evidence type="ECO:0000256" key="5">
    <source>
        <dbReference type="ARBA" id="ARBA00022737"/>
    </source>
</evidence>